<dbReference type="AlphaFoldDB" id="A0A1H6S643"/>
<dbReference type="Pfam" id="PF00903">
    <property type="entry name" value="Glyoxalase"/>
    <property type="match status" value="1"/>
</dbReference>
<evidence type="ECO:0000313" key="3">
    <source>
        <dbReference type="Proteomes" id="UP000199420"/>
    </source>
</evidence>
<dbReference type="InterPro" id="IPR004360">
    <property type="entry name" value="Glyas_Fos-R_dOase_dom"/>
</dbReference>
<dbReference type="PANTHER" id="PTHR34109:SF1">
    <property type="entry name" value="VOC DOMAIN-CONTAINING PROTEIN"/>
    <property type="match status" value="1"/>
</dbReference>
<dbReference type="STRING" id="529704.SAMN02927913_1007"/>
<dbReference type="InterPro" id="IPR029068">
    <property type="entry name" value="Glyas_Bleomycin-R_OHBP_Dase"/>
</dbReference>
<keyword evidence="3" id="KW-1185">Reference proteome</keyword>
<accession>A0A1H6S643</accession>
<dbReference type="Proteomes" id="UP000199420">
    <property type="component" value="Unassembled WGS sequence"/>
</dbReference>
<dbReference type="InterPro" id="IPR037523">
    <property type="entry name" value="VOC_core"/>
</dbReference>
<dbReference type="Gene3D" id="3.30.720.120">
    <property type="match status" value="1"/>
</dbReference>
<dbReference type="OrthoDB" id="9795306at2"/>
<protein>
    <submittedName>
        <fullName evidence="2">PhnB protein</fullName>
    </submittedName>
</protein>
<proteinExistence type="predicted"/>
<name>A0A1H6S643_9GAMM</name>
<sequence length="128" mass="13630">MPAHKPADHPAVSPYLLVADARATLAFLAATFGALELFRKVREDGSIMHAEVRIEDSLLMIGERPERAAALCGSTHVYVPDVDACHARGLASGAECISPPADQPYGDRTAGLRDAEGNLWWIGTHLGG</sequence>
<dbReference type="SUPFAM" id="SSF54593">
    <property type="entry name" value="Glyoxalase/Bleomycin resistance protein/Dihydroxybiphenyl dioxygenase"/>
    <property type="match status" value="1"/>
</dbReference>
<feature type="domain" description="VOC" evidence="1">
    <location>
        <begin position="6"/>
        <end position="125"/>
    </location>
</feature>
<dbReference type="Gene3D" id="3.30.720.110">
    <property type="match status" value="1"/>
</dbReference>
<dbReference type="CDD" id="cd07246">
    <property type="entry name" value="VOC_like"/>
    <property type="match status" value="1"/>
</dbReference>
<dbReference type="EMBL" id="FNYC01000002">
    <property type="protein sequence ID" value="SEI58872.1"/>
    <property type="molecule type" value="Genomic_DNA"/>
</dbReference>
<organism evidence="2 3">
    <name type="scientific">Frateuria terrea</name>
    <dbReference type="NCBI Taxonomy" id="529704"/>
    <lineage>
        <taxon>Bacteria</taxon>
        <taxon>Pseudomonadati</taxon>
        <taxon>Pseudomonadota</taxon>
        <taxon>Gammaproteobacteria</taxon>
        <taxon>Lysobacterales</taxon>
        <taxon>Rhodanobacteraceae</taxon>
        <taxon>Frateuria</taxon>
    </lineage>
</organism>
<evidence type="ECO:0000313" key="2">
    <source>
        <dbReference type="EMBL" id="SEI58872.1"/>
    </source>
</evidence>
<evidence type="ECO:0000259" key="1">
    <source>
        <dbReference type="PROSITE" id="PS51819"/>
    </source>
</evidence>
<dbReference type="RefSeq" id="WP_091334435.1">
    <property type="nucleotide sequence ID" value="NZ_FNYC01000002.1"/>
</dbReference>
<dbReference type="PROSITE" id="PS51819">
    <property type="entry name" value="VOC"/>
    <property type="match status" value="1"/>
</dbReference>
<reference evidence="2 3" key="1">
    <citation type="submission" date="2016-10" db="EMBL/GenBank/DDBJ databases">
        <authorList>
            <person name="de Groot N.N."/>
        </authorList>
    </citation>
    <scope>NUCLEOTIDE SEQUENCE [LARGE SCALE GENOMIC DNA]</scope>
    <source>
        <strain evidence="2 3">DSM 26515</strain>
    </source>
</reference>
<dbReference type="PANTHER" id="PTHR34109">
    <property type="entry name" value="BNAUNNG04460D PROTEIN-RELATED"/>
    <property type="match status" value="1"/>
</dbReference>
<gene>
    <name evidence="2" type="ORF">SAMN04487997_1091</name>
</gene>